<dbReference type="eggNOG" id="COG1684">
    <property type="taxonomic scope" value="Bacteria"/>
</dbReference>
<dbReference type="RefSeq" id="WP_005858530.1">
    <property type="nucleotide sequence ID" value="NZ_AAYA01000005.1"/>
</dbReference>
<evidence type="ECO:0000256" key="3">
    <source>
        <dbReference type="ARBA" id="ARBA00022475"/>
    </source>
</evidence>
<evidence type="ECO:0000256" key="5">
    <source>
        <dbReference type="ARBA" id="ARBA00022989"/>
    </source>
</evidence>
<name>A3K303_SAGS3</name>
<dbReference type="PRINTS" id="PR00953">
    <property type="entry name" value="TYPE3IMRPROT"/>
</dbReference>
<evidence type="ECO:0000313" key="9">
    <source>
        <dbReference type="Proteomes" id="UP000005713"/>
    </source>
</evidence>
<dbReference type="InterPro" id="IPR002010">
    <property type="entry name" value="T3SS_IM_R"/>
</dbReference>
<keyword evidence="9" id="KW-1185">Reference proteome</keyword>
<keyword evidence="8" id="KW-0966">Cell projection</keyword>
<evidence type="ECO:0000256" key="4">
    <source>
        <dbReference type="ARBA" id="ARBA00022692"/>
    </source>
</evidence>
<feature type="transmembrane region" description="Helical" evidence="7">
    <location>
        <begin position="15"/>
        <end position="34"/>
    </location>
</feature>
<comment type="subcellular location">
    <subcellularLocation>
        <location evidence="1">Cell membrane</location>
        <topology evidence="1">Multi-pass membrane protein</topology>
    </subcellularLocation>
</comment>
<dbReference type="AlphaFoldDB" id="A3K303"/>
<evidence type="ECO:0000313" key="8">
    <source>
        <dbReference type="EMBL" id="EBA08562.1"/>
    </source>
</evidence>
<comment type="similarity">
    <text evidence="2">Belongs to the FliR/MopE/SpaR family.</text>
</comment>
<feature type="transmembrane region" description="Helical" evidence="7">
    <location>
        <begin position="46"/>
        <end position="64"/>
    </location>
</feature>
<organism evidence="8 9">
    <name type="scientific">Sagittula stellata (strain ATCC 700073 / DSM 11524 / E-37)</name>
    <dbReference type="NCBI Taxonomy" id="388399"/>
    <lineage>
        <taxon>Bacteria</taxon>
        <taxon>Pseudomonadati</taxon>
        <taxon>Pseudomonadota</taxon>
        <taxon>Alphaproteobacteria</taxon>
        <taxon>Rhodobacterales</taxon>
        <taxon>Roseobacteraceae</taxon>
        <taxon>Sagittula</taxon>
    </lineage>
</organism>
<evidence type="ECO:0000256" key="7">
    <source>
        <dbReference type="SAM" id="Phobius"/>
    </source>
</evidence>
<keyword evidence="5 7" id="KW-1133">Transmembrane helix</keyword>
<reference evidence="8 9" key="1">
    <citation type="submission" date="2006-06" db="EMBL/GenBank/DDBJ databases">
        <authorList>
            <person name="Moran M.A."/>
            <person name="Ferriera S."/>
            <person name="Johnson J."/>
            <person name="Kravitz S."/>
            <person name="Beeson K."/>
            <person name="Sutton G."/>
            <person name="Rogers Y.-H."/>
            <person name="Friedman R."/>
            <person name="Frazier M."/>
            <person name="Venter J.C."/>
        </authorList>
    </citation>
    <scope>NUCLEOTIDE SEQUENCE [LARGE SCALE GENOMIC DNA]</scope>
    <source>
        <strain evidence="8 9">E-37</strain>
    </source>
</reference>
<comment type="caution">
    <text evidence="8">The sequence shown here is derived from an EMBL/GenBank/DDBJ whole genome shotgun (WGS) entry which is preliminary data.</text>
</comment>
<feature type="transmembrane region" description="Helical" evidence="7">
    <location>
        <begin position="182"/>
        <end position="201"/>
    </location>
</feature>
<evidence type="ECO:0000256" key="2">
    <source>
        <dbReference type="ARBA" id="ARBA00009772"/>
    </source>
</evidence>
<keyword evidence="4 7" id="KW-0812">Transmembrane</keyword>
<dbReference type="GO" id="GO:0006605">
    <property type="term" value="P:protein targeting"/>
    <property type="evidence" value="ECO:0007669"/>
    <property type="project" value="InterPro"/>
</dbReference>
<proteinExistence type="inferred from homology"/>
<keyword evidence="3" id="KW-1003">Cell membrane</keyword>
<dbReference type="GO" id="GO:0005886">
    <property type="term" value="C:plasma membrane"/>
    <property type="evidence" value="ECO:0007669"/>
    <property type="project" value="UniProtKB-SubCell"/>
</dbReference>
<keyword evidence="6 7" id="KW-0472">Membrane</keyword>
<dbReference type="OrthoDB" id="9779817at2"/>
<feature type="transmembrane region" description="Helical" evidence="7">
    <location>
        <begin position="84"/>
        <end position="107"/>
    </location>
</feature>
<evidence type="ECO:0000256" key="6">
    <source>
        <dbReference type="ARBA" id="ARBA00023136"/>
    </source>
</evidence>
<dbReference type="Proteomes" id="UP000005713">
    <property type="component" value="Unassembled WGS sequence"/>
</dbReference>
<sequence length="256" mass="26654">MNSFAILQGLLGDTAWLSLAVFLRIAAVLAILPAFGEQVISVRVRLVLALLLTVVVTPAAAPLIELPPPSFGAFLRALATETISGLFLGIMLRTFVFAIQTAGAIAAQSTSLSQLLGQAGMDPLPAIGHILTMAGLALLMATGFHVNVAAFIVLSYDILPFMEFPNAASIAEAGRARVAQSFGLAFSLAAPFVILSVIYNLTLGAINKAMPQLMVAFVGAPVITFGAIATLLVSAPFMLSVWLTAVEGFLAAPFAR</sequence>
<feature type="transmembrane region" description="Helical" evidence="7">
    <location>
        <begin position="213"/>
        <end position="233"/>
    </location>
</feature>
<keyword evidence="8" id="KW-0969">Cilium</keyword>
<dbReference type="EMBL" id="AAYA01000005">
    <property type="protein sequence ID" value="EBA08562.1"/>
    <property type="molecule type" value="Genomic_DNA"/>
</dbReference>
<accession>A3K303</accession>
<gene>
    <name evidence="8" type="ORF">SSE37_17158</name>
</gene>
<dbReference type="PANTHER" id="PTHR30065:SF8">
    <property type="entry name" value="FLAGELLAR BIOSYNTHETIC PROTEIN FLIR"/>
    <property type="match status" value="1"/>
</dbReference>
<dbReference type="Pfam" id="PF01311">
    <property type="entry name" value="Bac_export_1"/>
    <property type="match status" value="1"/>
</dbReference>
<feature type="transmembrane region" description="Helical" evidence="7">
    <location>
        <begin position="128"/>
        <end position="156"/>
    </location>
</feature>
<evidence type="ECO:0000256" key="1">
    <source>
        <dbReference type="ARBA" id="ARBA00004651"/>
    </source>
</evidence>
<keyword evidence="8" id="KW-0282">Flagellum</keyword>
<protein>
    <submittedName>
        <fullName evidence="8">Flagellar biosynthetic protein FliR</fullName>
    </submittedName>
</protein>
<dbReference type="PANTHER" id="PTHR30065">
    <property type="entry name" value="FLAGELLAR BIOSYNTHETIC PROTEIN FLIR"/>
    <property type="match status" value="1"/>
</dbReference>